<feature type="chain" id="PRO_5047268466" evidence="1">
    <location>
        <begin position="22"/>
        <end position="573"/>
    </location>
</feature>
<name>A0ABX0LD60_9BURK</name>
<keyword evidence="1" id="KW-0732">Signal</keyword>
<feature type="signal peptide" evidence="1">
    <location>
        <begin position="1"/>
        <end position="21"/>
    </location>
</feature>
<accession>A0ABX0LD60</accession>
<reference evidence="2 3" key="1">
    <citation type="submission" date="2019-09" db="EMBL/GenBank/DDBJ databases">
        <title>Taxonomy of Antarctic Massilia spp.: description of Massilia rubra sp. nov., Massilia aquatica sp. nov., Massilia mucilaginosa sp. nov., Massilia frigida sp. nov. isolated from streams, lakes and regoliths.</title>
        <authorList>
            <person name="Holochova P."/>
            <person name="Sedlacek I."/>
            <person name="Kralova S."/>
            <person name="Maslanova I."/>
            <person name="Busse H.-J."/>
            <person name="Stankova E."/>
            <person name="Vrbovska V."/>
            <person name="Kovarovic V."/>
            <person name="Bartak M."/>
            <person name="Svec P."/>
            <person name="Pantucek R."/>
        </authorList>
    </citation>
    <scope>NUCLEOTIDE SEQUENCE [LARGE SCALE GENOMIC DNA]</scope>
    <source>
        <strain evidence="2 3">CCM 8692</strain>
    </source>
</reference>
<sequence>MSHFFAAGLALLLLAGCQQRASEPAPPKTLHAFEDDAQLEAFFKDQPAAAAPLPADPAPPADSALAAEHGRHLVLLRHGRLFTVEIGKDQLKPVVAVDAFAPGAAAMSRHDALIVSDDTVALIGYSDPERSTGINLFDIDAGGRLAFRASYLLRAGDGGAPGTVAVSQVDSKLVLYAARAPDALAADPLAALPALRAGAAPFQRIAPASRVYRLDAAIDSGLALHSVTVCDLAARALRCDASVLLAPRARAFYMAPQALYVWTLPYAGDAGAGLVRMPLNGGAPGALRVAGAPYDQFSFHESADAHLNVLVGADGATRSWRGQAGANALALLRLPLQAFSDGSERAPMASYKDLPDFSSAPMRNRFIGPWLVYGGAASTADGRAPLFALRWDGSGGLQRLQLAHPVERIAAMGVDAVVAGQARSALHLSSIRLGPGPDQQATLASTYVHPNARETPARVQEPYYAAQRPGQGMLSLAIVEEAAQPDRSEDAVAVADAASVLYLRNTALKLRELGALKAGHDAPGDAAVWYGNARPLFAQGRLFALLGDELVEGKLKNGRLREARRINYAPAAP</sequence>
<dbReference type="RefSeq" id="WP_167220689.1">
    <property type="nucleotide sequence ID" value="NZ_VUYU01000001.1"/>
</dbReference>
<organism evidence="2 3">
    <name type="scientific">Massilia rubra</name>
    <dbReference type="NCBI Taxonomy" id="2607910"/>
    <lineage>
        <taxon>Bacteria</taxon>
        <taxon>Pseudomonadati</taxon>
        <taxon>Pseudomonadota</taxon>
        <taxon>Betaproteobacteria</taxon>
        <taxon>Burkholderiales</taxon>
        <taxon>Oxalobacteraceae</taxon>
        <taxon>Telluria group</taxon>
        <taxon>Massilia</taxon>
    </lineage>
</organism>
<keyword evidence="3" id="KW-1185">Reference proteome</keyword>
<evidence type="ECO:0000256" key="1">
    <source>
        <dbReference type="SAM" id="SignalP"/>
    </source>
</evidence>
<evidence type="ECO:0000313" key="2">
    <source>
        <dbReference type="EMBL" id="NHZ32127.1"/>
    </source>
</evidence>
<gene>
    <name evidence="2" type="ORF">F0185_00755</name>
</gene>
<proteinExistence type="predicted"/>
<dbReference type="Proteomes" id="UP000785613">
    <property type="component" value="Unassembled WGS sequence"/>
</dbReference>
<protein>
    <submittedName>
        <fullName evidence="2">Uncharacterized protein</fullName>
    </submittedName>
</protein>
<comment type="caution">
    <text evidence="2">The sequence shown here is derived from an EMBL/GenBank/DDBJ whole genome shotgun (WGS) entry which is preliminary data.</text>
</comment>
<evidence type="ECO:0000313" key="3">
    <source>
        <dbReference type="Proteomes" id="UP000785613"/>
    </source>
</evidence>
<dbReference type="EMBL" id="VUYU01000001">
    <property type="protein sequence ID" value="NHZ32127.1"/>
    <property type="molecule type" value="Genomic_DNA"/>
</dbReference>